<dbReference type="OrthoDB" id="9807456at2"/>
<dbReference type="EC" id="3.6.1.66" evidence="10"/>
<dbReference type="Gene3D" id="3.90.950.10">
    <property type="match status" value="1"/>
</dbReference>
<dbReference type="GO" id="GO:0009146">
    <property type="term" value="P:purine nucleoside triphosphate catabolic process"/>
    <property type="evidence" value="ECO:0007669"/>
    <property type="project" value="UniProtKB-UniRule"/>
</dbReference>
<reference evidence="12 13" key="1">
    <citation type="submission" date="2016-10" db="EMBL/GenBank/DDBJ databases">
        <authorList>
            <person name="de Groot N.N."/>
        </authorList>
    </citation>
    <scope>NUCLEOTIDE SEQUENCE [LARGE SCALE GENOMIC DNA]</scope>
    <source>
        <strain evidence="12 13">ATCC 700224</strain>
    </source>
</reference>
<dbReference type="FunFam" id="3.90.950.10:FF:000001">
    <property type="entry name" value="dITP/XTP pyrophosphatase"/>
    <property type="match status" value="1"/>
</dbReference>
<keyword evidence="13" id="KW-1185">Reference proteome</keyword>
<evidence type="ECO:0000256" key="9">
    <source>
        <dbReference type="ARBA" id="ARBA00052017"/>
    </source>
</evidence>
<protein>
    <recommendedName>
        <fullName evidence="10">dITP/XTP pyrophosphatase</fullName>
        <ecNumber evidence="10">3.6.1.66</ecNumber>
    </recommendedName>
    <alternativeName>
        <fullName evidence="10">Non-canonical purine NTP pyrophosphatase</fullName>
    </alternativeName>
    <alternativeName>
        <fullName evidence="10">Non-standard purine NTP pyrophosphatase</fullName>
    </alternativeName>
    <alternativeName>
        <fullName evidence="10">Nucleoside-triphosphate diphosphatase</fullName>
    </alternativeName>
    <alternativeName>
        <fullName evidence="10">Nucleoside-triphosphate pyrophosphatase</fullName>
        <shortName evidence="10">NTPase</shortName>
    </alternativeName>
</protein>
<dbReference type="GO" id="GO:0036222">
    <property type="term" value="F:XTP diphosphatase activity"/>
    <property type="evidence" value="ECO:0007669"/>
    <property type="project" value="UniProtKB-UniRule"/>
</dbReference>
<name>A0A1G7B3S1_9PROT</name>
<dbReference type="STRING" id="69960.SAMN05421720_104222"/>
<dbReference type="HAMAP" id="MF_01405">
    <property type="entry name" value="Non_canon_purine_NTPase"/>
    <property type="match status" value="1"/>
</dbReference>
<evidence type="ECO:0000256" key="10">
    <source>
        <dbReference type="HAMAP-Rule" id="MF_01405"/>
    </source>
</evidence>
<gene>
    <name evidence="12" type="ORF">SAMN05421720_104222</name>
</gene>
<dbReference type="GO" id="GO:0005829">
    <property type="term" value="C:cytosol"/>
    <property type="evidence" value="ECO:0007669"/>
    <property type="project" value="TreeGrafter"/>
</dbReference>
<evidence type="ECO:0000256" key="11">
    <source>
        <dbReference type="RuleBase" id="RU003781"/>
    </source>
</evidence>
<dbReference type="CDD" id="cd00515">
    <property type="entry name" value="HAM1"/>
    <property type="match status" value="1"/>
</dbReference>
<feature type="binding site" evidence="10">
    <location>
        <position position="60"/>
    </location>
    <ligand>
        <name>Mg(2+)</name>
        <dbReference type="ChEBI" id="CHEBI:18420"/>
    </ligand>
</feature>
<feature type="binding site" evidence="10">
    <location>
        <begin position="170"/>
        <end position="173"/>
    </location>
    <ligand>
        <name>substrate</name>
    </ligand>
</feature>
<evidence type="ECO:0000256" key="8">
    <source>
        <dbReference type="ARBA" id="ARBA00051875"/>
    </source>
</evidence>
<feature type="binding site" evidence="10">
    <location>
        <begin position="198"/>
        <end position="199"/>
    </location>
    <ligand>
        <name>substrate</name>
    </ligand>
</feature>
<dbReference type="Proteomes" id="UP000199412">
    <property type="component" value="Unassembled WGS sequence"/>
</dbReference>
<dbReference type="SUPFAM" id="SSF52972">
    <property type="entry name" value="ITPase-like"/>
    <property type="match status" value="1"/>
</dbReference>
<comment type="similarity">
    <text evidence="1 10 11">Belongs to the HAM1 NTPase family.</text>
</comment>
<feature type="binding site" evidence="10">
    <location>
        <position position="193"/>
    </location>
    <ligand>
        <name>substrate</name>
    </ligand>
</feature>
<keyword evidence="5 10" id="KW-0378">Hydrolase</keyword>
<evidence type="ECO:0000256" key="2">
    <source>
        <dbReference type="ARBA" id="ARBA00011738"/>
    </source>
</evidence>
<comment type="function">
    <text evidence="10">Pyrophosphatase that catalyzes the hydrolysis of nucleoside triphosphates to their monophosphate derivatives, with a high preference for the non-canonical purine nucleotides XTP (xanthosine triphosphate), dITP (deoxyinosine triphosphate) and ITP. Seems to function as a house-cleaning enzyme that removes non-canonical purine nucleotides from the nucleotide pool, thus preventing their incorporation into DNA/RNA and avoiding chromosomal lesions.</text>
</comment>
<evidence type="ECO:0000256" key="4">
    <source>
        <dbReference type="ARBA" id="ARBA00022741"/>
    </source>
</evidence>
<evidence type="ECO:0000256" key="5">
    <source>
        <dbReference type="ARBA" id="ARBA00022801"/>
    </source>
</evidence>
<dbReference type="InterPro" id="IPR020922">
    <property type="entry name" value="dITP/XTP_pyrophosphatase"/>
</dbReference>
<comment type="catalytic activity">
    <reaction evidence="10">
        <text>ITP + H2O = IMP + diphosphate + H(+)</text>
        <dbReference type="Rhea" id="RHEA:29399"/>
        <dbReference type="ChEBI" id="CHEBI:15377"/>
        <dbReference type="ChEBI" id="CHEBI:15378"/>
        <dbReference type="ChEBI" id="CHEBI:33019"/>
        <dbReference type="ChEBI" id="CHEBI:58053"/>
        <dbReference type="ChEBI" id="CHEBI:61402"/>
        <dbReference type="EC" id="3.6.1.66"/>
    </reaction>
</comment>
<keyword evidence="3 10" id="KW-0479">Metal-binding</keyword>
<dbReference type="PANTHER" id="PTHR11067:SF9">
    <property type="entry name" value="INOSINE TRIPHOSPHATE PYROPHOSPHATASE"/>
    <property type="match status" value="1"/>
</dbReference>
<evidence type="ECO:0000313" key="12">
    <source>
        <dbReference type="EMBL" id="SDE21673.1"/>
    </source>
</evidence>
<dbReference type="GO" id="GO:0000166">
    <property type="term" value="F:nucleotide binding"/>
    <property type="evidence" value="ECO:0007669"/>
    <property type="project" value="UniProtKB-KW"/>
</dbReference>
<dbReference type="GO" id="GO:0017111">
    <property type="term" value="F:ribonucleoside triphosphate phosphatase activity"/>
    <property type="evidence" value="ECO:0007669"/>
    <property type="project" value="InterPro"/>
</dbReference>
<proteinExistence type="inferred from homology"/>
<dbReference type="GO" id="GO:0009117">
    <property type="term" value="P:nucleotide metabolic process"/>
    <property type="evidence" value="ECO:0007669"/>
    <property type="project" value="UniProtKB-KW"/>
</dbReference>
<feature type="binding site" evidence="10">
    <location>
        <begin position="27"/>
        <end position="32"/>
    </location>
    <ligand>
        <name>substrate</name>
    </ligand>
</feature>
<comment type="cofactor">
    <cofactor evidence="10">
        <name>Mg(2+)</name>
        <dbReference type="ChEBI" id="CHEBI:18420"/>
    </cofactor>
    <text evidence="10">Binds 1 Mg(2+) ion per subunit.</text>
</comment>
<dbReference type="Pfam" id="PF01725">
    <property type="entry name" value="Ham1p_like"/>
    <property type="match status" value="1"/>
</dbReference>
<dbReference type="InterPro" id="IPR002637">
    <property type="entry name" value="RdgB/HAM1"/>
</dbReference>
<evidence type="ECO:0000256" key="7">
    <source>
        <dbReference type="ARBA" id="ARBA00023080"/>
    </source>
</evidence>
<dbReference type="EMBL" id="FNAP01000004">
    <property type="protein sequence ID" value="SDE21673.1"/>
    <property type="molecule type" value="Genomic_DNA"/>
</dbReference>
<evidence type="ECO:0000256" key="3">
    <source>
        <dbReference type="ARBA" id="ARBA00022723"/>
    </source>
</evidence>
<feature type="binding site" evidence="10">
    <location>
        <position position="90"/>
    </location>
    <ligand>
        <name>substrate</name>
    </ligand>
</feature>
<comment type="subunit">
    <text evidence="2 10">Homodimer.</text>
</comment>
<evidence type="ECO:0000256" key="6">
    <source>
        <dbReference type="ARBA" id="ARBA00022842"/>
    </source>
</evidence>
<feature type="active site" description="Proton acceptor" evidence="10">
    <location>
        <position position="89"/>
    </location>
</feature>
<dbReference type="GO" id="GO:0036220">
    <property type="term" value="F:ITP diphosphatase activity"/>
    <property type="evidence" value="ECO:0007669"/>
    <property type="project" value="UniProtKB-UniRule"/>
</dbReference>
<sequence>MHGTQSIAAPTHPGHRRFSGETLVVASHNPGKVREIADLLRPFGLSRVLAAGDLGLPEPEETGRTFTANAVLKARAAAEAGGHPALADDSGLEVAALEGAPGILSARWAGPDKDFARAMERIAQELGAGRDRRANFTCALALAWPDGHVECFEGRVFGDIVWPPRGEKGFGYDPIFQPDGHAITFAEMDPEAKHAISHRAEAFRRLVAACFGG</sequence>
<evidence type="ECO:0000256" key="1">
    <source>
        <dbReference type="ARBA" id="ARBA00008023"/>
    </source>
</evidence>
<dbReference type="GO" id="GO:0046872">
    <property type="term" value="F:metal ion binding"/>
    <property type="evidence" value="ECO:0007669"/>
    <property type="project" value="UniProtKB-KW"/>
</dbReference>
<feature type="binding site" evidence="10">
    <location>
        <position position="89"/>
    </location>
    <ligand>
        <name>Mg(2+)</name>
        <dbReference type="ChEBI" id="CHEBI:18420"/>
    </ligand>
</feature>
<dbReference type="NCBIfam" id="TIGR00042">
    <property type="entry name" value="RdgB/HAM1 family non-canonical purine NTP pyrophosphatase"/>
    <property type="match status" value="1"/>
</dbReference>
<keyword evidence="6 10" id="KW-0460">Magnesium</keyword>
<keyword evidence="4 10" id="KW-0547">Nucleotide-binding</keyword>
<dbReference type="GO" id="GO:0035870">
    <property type="term" value="F:dITP diphosphatase activity"/>
    <property type="evidence" value="ECO:0007669"/>
    <property type="project" value="UniProtKB-UniRule"/>
</dbReference>
<comment type="catalytic activity">
    <reaction evidence="8 10">
        <text>dITP + H2O = dIMP + diphosphate + H(+)</text>
        <dbReference type="Rhea" id="RHEA:28342"/>
        <dbReference type="ChEBI" id="CHEBI:15377"/>
        <dbReference type="ChEBI" id="CHEBI:15378"/>
        <dbReference type="ChEBI" id="CHEBI:33019"/>
        <dbReference type="ChEBI" id="CHEBI:61194"/>
        <dbReference type="ChEBI" id="CHEBI:61382"/>
        <dbReference type="EC" id="3.6.1.66"/>
    </reaction>
</comment>
<keyword evidence="7 10" id="KW-0546">Nucleotide metabolism</keyword>
<dbReference type="InterPro" id="IPR029001">
    <property type="entry name" value="ITPase-like_fam"/>
</dbReference>
<comment type="catalytic activity">
    <reaction evidence="9 10">
        <text>XTP + H2O = XMP + diphosphate + H(+)</text>
        <dbReference type="Rhea" id="RHEA:28610"/>
        <dbReference type="ChEBI" id="CHEBI:15377"/>
        <dbReference type="ChEBI" id="CHEBI:15378"/>
        <dbReference type="ChEBI" id="CHEBI:33019"/>
        <dbReference type="ChEBI" id="CHEBI:57464"/>
        <dbReference type="ChEBI" id="CHEBI:61314"/>
        <dbReference type="EC" id="3.6.1.66"/>
    </reaction>
</comment>
<accession>A0A1G7B3S1</accession>
<dbReference type="PANTHER" id="PTHR11067">
    <property type="entry name" value="INOSINE TRIPHOSPHATE PYROPHOSPHATASE/HAM1 PROTEIN"/>
    <property type="match status" value="1"/>
</dbReference>
<organism evidence="12 13">
    <name type="scientific">Rhodospira trueperi</name>
    <dbReference type="NCBI Taxonomy" id="69960"/>
    <lineage>
        <taxon>Bacteria</taxon>
        <taxon>Pseudomonadati</taxon>
        <taxon>Pseudomonadota</taxon>
        <taxon>Alphaproteobacteria</taxon>
        <taxon>Rhodospirillales</taxon>
        <taxon>Rhodospirillaceae</taxon>
        <taxon>Rhodospira</taxon>
    </lineage>
</organism>
<dbReference type="AlphaFoldDB" id="A0A1G7B3S1"/>
<evidence type="ECO:0000313" key="13">
    <source>
        <dbReference type="Proteomes" id="UP000199412"/>
    </source>
</evidence>
<dbReference type="RefSeq" id="WP_092784675.1">
    <property type="nucleotide sequence ID" value="NZ_FNAP01000004.1"/>
</dbReference>